<evidence type="ECO:0000259" key="5">
    <source>
        <dbReference type="Pfam" id="PF00561"/>
    </source>
</evidence>
<dbReference type="Gene3D" id="3.40.50.1820">
    <property type="entry name" value="alpha/beta hydrolase"/>
    <property type="match status" value="1"/>
</dbReference>
<dbReference type="InterPro" id="IPR029058">
    <property type="entry name" value="AB_hydrolase_fold"/>
</dbReference>
<evidence type="ECO:0000313" key="7">
    <source>
        <dbReference type="EMBL" id="MCT1606605.1"/>
    </source>
</evidence>
<dbReference type="PANTHER" id="PTHR43248:SF25">
    <property type="entry name" value="AB HYDROLASE-1 DOMAIN-CONTAINING PROTEIN-RELATED"/>
    <property type="match status" value="1"/>
</dbReference>
<dbReference type="Pfam" id="PF08386">
    <property type="entry name" value="Abhydrolase_4"/>
    <property type="match status" value="1"/>
</dbReference>
<evidence type="ECO:0000256" key="3">
    <source>
        <dbReference type="SAM" id="MobiDB-lite"/>
    </source>
</evidence>
<evidence type="ECO:0000256" key="4">
    <source>
        <dbReference type="SAM" id="SignalP"/>
    </source>
</evidence>
<name>A0ABT2HPY7_9MICC</name>
<dbReference type="GO" id="GO:0016787">
    <property type="term" value="F:hydrolase activity"/>
    <property type="evidence" value="ECO:0007669"/>
    <property type="project" value="UniProtKB-KW"/>
</dbReference>
<accession>A0ABT2HPY7</accession>
<reference evidence="7 8" key="1">
    <citation type="submission" date="2022-04" db="EMBL/GenBank/DDBJ databases">
        <title>Human microbiome associated bacterial genomes.</title>
        <authorList>
            <person name="Sandstrom S."/>
            <person name="Salamzade R."/>
            <person name="Kalan L.R."/>
        </authorList>
    </citation>
    <scope>NUCLEOTIDE SEQUENCE [LARGE SCALE GENOMIC DNA]</scope>
    <source>
        <strain evidence="8">p3-SID767</strain>
    </source>
</reference>
<keyword evidence="4" id="KW-0732">Signal</keyword>
<dbReference type="Pfam" id="PF00561">
    <property type="entry name" value="Abhydrolase_1"/>
    <property type="match status" value="1"/>
</dbReference>
<dbReference type="SUPFAM" id="SSF53474">
    <property type="entry name" value="alpha/beta-Hydrolases"/>
    <property type="match status" value="1"/>
</dbReference>
<dbReference type="InterPro" id="IPR013595">
    <property type="entry name" value="Pept_S33_TAP-like_C"/>
</dbReference>
<comment type="similarity">
    <text evidence="1">Belongs to the peptidase S33 family.</text>
</comment>
<keyword evidence="8" id="KW-1185">Reference proteome</keyword>
<dbReference type="EMBL" id="JALXMO010000007">
    <property type="protein sequence ID" value="MCT1606605.1"/>
    <property type="molecule type" value="Genomic_DNA"/>
</dbReference>
<keyword evidence="2 7" id="KW-0378">Hydrolase</keyword>
<evidence type="ECO:0000313" key="8">
    <source>
        <dbReference type="Proteomes" id="UP001205046"/>
    </source>
</evidence>
<evidence type="ECO:0000256" key="1">
    <source>
        <dbReference type="ARBA" id="ARBA00010088"/>
    </source>
</evidence>
<dbReference type="Proteomes" id="UP001205046">
    <property type="component" value="Unassembled WGS sequence"/>
</dbReference>
<feature type="chain" id="PRO_5046349717" evidence="4">
    <location>
        <begin position="22"/>
        <end position="521"/>
    </location>
</feature>
<dbReference type="InterPro" id="IPR051601">
    <property type="entry name" value="Serine_prot/Carboxylest_S33"/>
</dbReference>
<dbReference type="PROSITE" id="PS51257">
    <property type="entry name" value="PROKAR_LIPOPROTEIN"/>
    <property type="match status" value="1"/>
</dbReference>
<feature type="region of interest" description="Disordered" evidence="3">
    <location>
        <begin position="22"/>
        <end position="53"/>
    </location>
</feature>
<proteinExistence type="inferred from homology"/>
<evidence type="ECO:0000259" key="6">
    <source>
        <dbReference type="Pfam" id="PF08386"/>
    </source>
</evidence>
<comment type="caution">
    <text evidence="7">The sequence shown here is derived from an EMBL/GenBank/DDBJ whole genome shotgun (WGS) entry which is preliminary data.</text>
</comment>
<gene>
    <name evidence="7" type="ORF">M3B43_04540</name>
</gene>
<dbReference type="InterPro" id="IPR000073">
    <property type="entry name" value="AB_hydrolase_1"/>
</dbReference>
<evidence type="ECO:0000256" key="2">
    <source>
        <dbReference type="ARBA" id="ARBA00022801"/>
    </source>
</evidence>
<dbReference type="RefSeq" id="WP_260072722.1">
    <property type="nucleotide sequence ID" value="NZ_JALXMO010000007.1"/>
</dbReference>
<feature type="signal peptide" evidence="4">
    <location>
        <begin position="1"/>
        <end position="21"/>
    </location>
</feature>
<dbReference type="PANTHER" id="PTHR43248">
    <property type="entry name" value="2-SUCCINYL-6-HYDROXY-2,4-CYCLOHEXADIENE-1-CARBOXYLATE SYNTHASE"/>
    <property type="match status" value="1"/>
</dbReference>
<sequence>MTSRRRSVLTSLAAVVLVVSACSSPEGGPSPEPEPDATGGTGVSEAQDRAAPPAELEEFYQQQLNWEDCETGVDEHMRCSSLAVPLDYEDPQGTQIELALITSSLEDRPYLLTNPGGPGQSGVDAVAHNLSATVTPQVLDEFNIVGFDPRGVHRSTPVVCMDDTQMDAYRQQVGDTDLDDDAAYAAAFADAERIAQQCHEHSGELLGYVDTFSAAKDMDIMRAVLDQDELHYVGFSYGSKLGLAYAELFPEYVGRFVLDSVMDVSLDAHELAVTQTAGFESALESFAAWCAESDQCPVEGEAEDVVAGVQEVFTDVQQNPRTMPDGRLLNASTLVSGFITPLYHPQGWGPLRDGLTAAVTEDDFYAFQYWADLQAGRGPDGSYEWINTWAFRAVMCLDYPTAQTQEEIEAEQQELNERAPTFGPYMGHDGVLCSQWPYPPVNEPWEPELPEVEQVLLLSTTGDPATPVAWAEDMHLQIPASSLLVSDAEGHITYRPGNSCVTDVVDEYLISGELFQGRQDC</sequence>
<protein>
    <submittedName>
        <fullName evidence="7">Alpha/beta hydrolase</fullName>
    </submittedName>
</protein>
<organism evidence="7 8">
    <name type="scientific">Nesterenkonia massiliensis</name>
    <dbReference type="NCBI Taxonomy" id="1232429"/>
    <lineage>
        <taxon>Bacteria</taxon>
        <taxon>Bacillati</taxon>
        <taxon>Actinomycetota</taxon>
        <taxon>Actinomycetes</taxon>
        <taxon>Micrococcales</taxon>
        <taxon>Micrococcaceae</taxon>
        <taxon>Nesterenkonia</taxon>
    </lineage>
</organism>
<feature type="domain" description="Peptidase S33 tripeptidyl aminopeptidase-like C-terminal" evidence="6">
    <location>
        <begin position="420"/>
        <end position="515"/>
    </location>
</feature>
<feature type="domain" description="AB hydrolase-1" evidence="5">
    <location>
        <begin position="111"/>
        <end position="299"/>
    </location>
</feature>